<gene>
    <name evidence="2" type="ORF">HC352_00075</name>
</gene>
<dbReference type="EMBL" id="CP050804">
    <property type="protein sequence ID" value="QJC21069.1"/>
    <property type="molecule type" value="Genomic_DNA"/>
</dbReference>
<reference evidence="2 3" key="1">
    <citation type="submission" date="2020-03" db="EMBL/GenBank/DDBJ databases">
        <title>Complete genome of Arcanobacterium buesumensis sp. nov. strain 2701.</title>
        <authorList>
            <person name="Borowiak M."/>
            <person name="Alssahen M."/>
            <person name="Laemmler C."/>
            <person name="Malorny B."/>
            <person name="Hassan A."/>
            <person name="Prenger-Berninghoff E."/>
            <person name="Ploetz M."/>
            <person name="Abdulmawjood A."/>
        </authorList>
    </citation>
    <scope>NUCLEOTIDE SEQUENCE [LARGE SCALE GENOMIC DNA]</scope>
    <source>
        <strain evidence="2 3">2701</strain>
    </source>
</reference>
<feature type="signal peptide" evidence="1">
    <location>
        <begin position="1"/>
        <end position="25"/>
    </location>
</feature>
<organism evidence="2 3">
    <name type="scientific">Arcanobacterium buesumense</name>
    <dbReference type="NCBI Taxonomy" id="2722751"/>
    <lineage>
        <taxon>Bacteria</taxon>
        <taxon>Bacillati</taxon>
        <taxon>Actinomycetota</taxon>
        <taxon>Actinomycetes</taxon>
        <taxon>Actinomycetales</taxon>
        <taxon>Actinomycetaceae</taxon>
        <taxon>Arcanobacterium</taxon>
    </lineage>
</organism>
<proteinExistence type="predicted"/>
<evidence type="ECO:0000313" key="2">
    <source>
        <dbReference type="EMBL" id="QJC21069.1"/>
    </source>
</evidence>
<keyword evidence="3" id="KW-1185">Reference proteome</keyword>
<accession>A0A6H2EJP8</accession>
<sequence>MLKPIISVALSASLILPMAGTTAYATTPVTNAHIAMAATDDSSVQNVREEAKEKAAEVAETMTTINEAVSEVRPEVAWSKEFKQLFATLAELKSELIALSTGNIAAFDTETILTRAELATNIGVTIDTAVNKLNNKVQAAHAELGFAITRAVLRLTNITATDAQLKDSIADLETVLNRVSQYPDVLPTDIATVYVKSDLTKKIWDTRWNRDKNILGKKSFATYHALNKKITAAVGVEFNARATVQQVRDAIESLDVAYATALDGE</sequence>
<protein>
    <submittedName>
        <fullName evidence="2">cAMP factor family pore-forming toxin</fullName>
    </submittedName>
</protein>
<evidence type="ECO:0000256" key="1">
    <source>
        <dbReference type="SAM" id="SignalP"/>
    </source>
</evidence>
<dbReference type="InterPro" id="IPR010860">
    <property type="entry name" value="CAMP_factor"/>
</dbReference>
<dbReference type="RefSeq" id="WP_168917012.1">
    <property type="nucleotide sequence ID" value="NZ_CP050804.1"/>
</dbReference>
<dbReference type="AlphaFoldDB" id="A0A6H2EJP8"/>
<dbReference type="KEGG" id="arca:HC352_00075"/>
<dbReference type="Proteomes" id="UP000502298">
    <property type="component" value="Chromosome"/>
</dbReference>
<feature type="chain" id="PRO_5026286786" evidence="1">
    <location>
        <begin position="26"/>
        <end position="265"/>
    </location>
</feature>
<dbReference type="Pfam" id="PF07373">
    <property type="entry name" value="CAMP_factor"/>
    <property type="match status" value="1"/>
</dbReference>
<name>A0A6H2EJP8_9ACTO</name>
<evidence type="ECO:0000313" key="3">
    <source>
        <dbReference type="Proteomes" id="UP000502298"/>
    </source>
</evidence>
<keyword evidence="1" id="KW-0732">Signal</keyword>